<dbReference type="SUPFAM" id="SSF51735">
    <property type="entry name" value="NAD(P)-binding Rossmann-fold domains"/>
    <property type="match status" value="1"/>
</dbReference>
<dbReference type="Pfam" id="PF00107">
    <property type="entry name" value="ADH_zinc_N"/>
    <property type="match status" value="1"/>
</dbReference>
<dbReference type="InterPro" id="IPR036291">
    <property type="entry name" value="NAD(P)-bd_dom_sf"/>
</dbReference>
<sequence length="347" mass="38031">MEALRFSFKEKKLELCHLNVPQVTDPNNVLVKVAYSGICGTDLHIIAGEFPCNQFAEITLGHEFSGTVAEVGHDVISLKEGDKVTVDPNSGCKRCSFCHAGKPHFCKVGCVVNTLGIYKDGGWANYVLCPEEQVHLLPAGISLEQAVLTEPVSCMAHGWDLISPVCVGEKVLILGAGIIGTLWVCILHHQGHRNVFVSEPNTVRLELVRKLNTGYVLLTPDQLRKNRDADPCKYSFDVVIDCSGSPPAIEQAVTFLNPGGKLCIFGVSPPQSKIQITPFDIYRKEIKIFGVNINPFTFPKAMGLLGAMGNRYMNFNNLGIKLFPLNQYSDAIDQLKKGSIAKAVFKM</sequence>
<dbReference type="GO" id="GO:0008270">
    <property type="term" value="F:zinc ion binding"/>
    <property type="evidence" value="ECO:0007669"/>
    <property type="project" value="InterPro"/>
</dbReference>
<proteinExistence type="inferred from homology"/>
<dbReference type="InterPro" id="IPR002328">
    <property type="entry name" value="ADH_Zn_CS"/>
</dbReference>
<evidence type="ECO:0000313" key="7">
    <source>
        <dbReference type="Proteomes" id="UP000292052"/>
    </source>
</evidence>
<gene>
    <name evidence="6" type="ORF">BDFB_007342</name>
</gene>
<dbReference type="Pfam" id="PF08240">
    <property type="entry name" value="ADH_N"/>
    <property type="match status" value="1"/>
</dbReference>
<dbReference type="InterPro" id="IPR011032">
    <property type="entry name" value="GroES-like_sf"/>
</dbReference>
<dbReference type="PANTHER" id="PTHR43401">
    <property type="entry name" value="L-THREONINE 3-DEHYDROGENASE"/>
    <property type="match status" value="1"/>
</dbReference>
<evidence type="ECO:0000256" key="1">
    <source>
        <dbReference type="ARBA" id="ARBA00022723"/>
    </source>
</evidence>
<dbReference type="PANTHER" id="PTHR43401:SF2">
    <property type="entry name" value="L-THREONINE 3-DEHYDROGENASE"/>
    <property type="match status" value="1"/>
</dbReference>
<protein>
    <submittedName>
        <fullName evidence="6">ADH N, Methyltransf 26 and/or Shikimate DH domain containing protein</fullName>
    </submittedName>
</protein>
<keyword evidence="7" id="KW-1185">Reference proteome</keyword>
<dbReference type="AlphaFoldDB" id="A0A482V1N7"/>
<dbReference type="Proteomes" id="UP000292052">
    <property type="component" value="Unassembled WGS sequence"/>
</dbReference>
<evidence type="ECO:0000259" key="5">
    <source>
        <dbReference type="SMART" id="SM00829"/>
    </source>
</evidence>
<feature type="domain" description="Enoyl reductase (ER)" evidence="5">
    <location>
        <begin position="9"/>
        <end position="345"/>
    </location>
</feature>
<comment type="similarity">
    <text evidence="4">Belongs to the zinc-containing alcohol dehydrogenase family.</text>
</comment>
<dbReference type="PROSITE" id="PS00059">
    <property type="entry name" value="ADH_ZINC"/>
    <property type="match status" value="1"/>
</dbReference>
<dbReference type="InterPro" id="IPR013154">
    <property type="entry name" value="ADH-like_N"/>
</dbReference>
<dbReference type="SUPFAM" id="SSF50129">
    <property type="entry name" value="GroES-like"/>
    <property type="match status" value="1"/>
</dbReference>
<dbReference type="InterPro" id="IPR050129">
    <property type="entry name" value="Zn_alcohol_dh"/>
</dbReference>
<evidence type="ECO:0000313" key="6">
    <source>
        <dbReference type="EMBL" id="RZB38966.1"/>
    </source>
</evidence>
<name>A0A482V1N7_ASBVE</name>
<dbReference type="EMBL" id="QDEB01132292">
    <property type="protein sequence ID" value="RZB38966.1"/>
    <property type="molecule type" value="Genomic_DNA"/>
</dbReference>
<keyword evidence="2 4" id="KW-0862">Zinc</keyword>
<accession>A0A482V1N7</accession>
<dbReference type="SMART" id="SM00829">
    <property type="entry name" value="PKS_ER"/>
    <property type="match status" value="1"/>
</dbReference>
<evidence type="ECO:0000256" key="4">
    <source>
        <dbReference type="RuleBase" id="RU361277"/>
    </source>
</evidence>
<dbReference type="GO" id="GO:0016491">
    <property type="term" value="F:oxidoreductase activity"/>
    <property type="evidence" value="ECO:0007669"/>
    <property type="project" value="UniProtKB-KW"/>
</dbReference>
<dbReference type="OrthoDB" id="3941538at2759"/>
<dbReference type="InterPro" id="IPR013149">
    <property type="entry name" value="ADH-like_C"/>
</dbReference>
<dbReference type="STRING" id="1661398.A0A482V1N7"/>
<dbReference type="Gene3D" id="3.90.180.10">
    <property type="entry name" value="Medium-chain alcohol dehydrogenases, catalytic domain"/>
    <property type="match status" value="1"/>
</dbReference>
<comment type="cofactor">
    <cofactor evidence="4">
        <name>Zn(2+)</name>
        <dbReference type="ChEBI" id="CHEBI:29105"/>
    </cofactor>
</comment>
<organism evidence="6 7">
    <name type="scientific">Asbolus verrucosus</name>
    <name type="common">Desert ironclad beetle</name>
    <dbReference type="NCBI Taxonomy" id="1661398"/>
    <lineage>
        <taxon>Eukaryota</taxon>
        <taxon>Metazoa</taxon>
        <taxon>Ecdysozoa</taxon>
        <taxon>Arthropoda</taxon>
        <taxon>Hexapoda</taxon>
        <taxon>Insecta</taxon>
        <taxon>Pterygota</taxon>
        <taxon>Neoptera</taxon>
        <taxon>Endopterygota</taxon>
        <taxon>Coleoptera</taxon>
        <taxon>Polyphaga</taxon>
        <taxon>Cucujiformia</taxon>
        <taxon>Tenebrionidae</taxon>
        <taxon>Pimeliinae</taxon>
        <taxon>Asbolus</taxon>
    </lineage>
</organism>
<reference evidence="6 7" key="1">
    <citation type="submission" date="2017-03" db="EMBL/GenBank/DDBJ databases">
        <title>Genome of the blue death feigning beetle - Asbolus verrucosus.</title>
        <authorList>
            <person name="Rider S.D."/>
        </authorList>
    </citation>
    <scope>NUCLEOTIDE SEQUENCE [LARGE SCALE GENOMIC DNA]</scope>
    <source>
        <strain evidence="6">Butters</strain>
        <tissue evidence="6">Head and leg muscle</tissue>
    </source>
</reference>
<keyword evidence="1 4" id="KW-0479">Metal-binding</keyword>
<evidence type="ECO:0000256" key="2">
    <source>
        <dbReference type="ARBA" id="ARBA00022833"/>
    </source>
</evidence>
<comment type="caution">
    <text evidence="6">The sequence shown here is derived from an EMBL/GenBank/DDBJ whole genome shotgun (WGS) entry which is preliminary data.</text>
</comment>
<dbReference type="InterPro" id="IPR020843">
    <property type="entry name" value="ER"/>
</dbReference>
<dbReference type="Gene3D" id="3.40.50.720">
    <property type="entry name" value="NAD(P)-binding Rossmann-like Domain"/>
    <property type="match status" value="1"/>
</dbReference>
<evidence type="ECO:0000256" key="3">
    <source>
        <dbReference type="ARBA" id="ARBA00023002"/>
    </source>
</evidence>
<keyword evidence="3" id="KW-0560">Oxidoreductase</keyword>